<evidence type="ECO:0000313" key="3">
    <source>
        <dbReference type="Proteomes" id="UP001529510"/>
    </source>
</evidence>
<dbReference type="AlphaFoldDB" id="A0ABD0REK1"/>
<dbReference type="EMBL" id="JAMKFB020000004">
    <property type="protein sequence ID" value="KAL0196272.1"/>
    <property type="molecule type" value="Genomic_DNA"/>
</dbReference>
<keyword evidence="3" id="KW-1185">Reference proteome</keyword>
<organism evidence="2 3">
    <name type="scientific">Cirrhinus mrigala</name>
    <name type="common">Mrigala</name>
    <dbReference type="NCBI Taxonomy" id="683832"/>
    <lineage>
        <taxon>Eukaryota</taxon>
        <taxon>Metazoa</taxon>
        <taxon>Chordata</taxon>
        <taxon>Craniata</taxon>
        <taxon>Vertebrata</taxon>
        <taxon>Euteleostomi</taxon>
        <taxon>Actinopterygii</taxon>
        <taxon>Neopterygii</taxon>
        <taxon>Teleostei</taxon>
        <taxon>Ostariophysi</taxon>
        <taxon>Cypriniformes</taxon>
        <taxon>Cyprinidae</taxon>
        <taxon>Labeoninae</taxon>
        <taxon>Labeonini</taxon>
        <taxon>Cirrhinus</taxon>
    </lineage>
</organism>
<accession>A0ABD0REK1</accession>
<sequence>MPKVQQPLLEKLQASPSILWLGPSLAHMPGWSGTSPGRRPAVATERLSDLPLPVGPLPLTL</sequence>
<gene>
    <name evidence="2" type="ORF">M9458_009844</name>
</gene>
<evidence type="ECO:0000256" key="1">
    <source>
        <dbReference type="SAM" id="MobiDB-lite"/>
    </source>
</evidence>
<comment type="caution">
    <text evidence="2">The sequence shown here is derived from an EMBL/GenBank/DDBJ whole genome shotgun (WGS) entry which is preliminary data.</text>
</comment>
<proteinExistence type="predicted"/>
<feature type="region of interest" description="Disordered" evidence="1">
    <location>
        <begin position="29"/>
        <end position="49"/>
    </location>
</feature>
<protein>
    <submittedName>
        <fullName evidence="2">Uncharacterized protein</fullName>
    </submittedName>
</protein>
<name>A0ABD0REK1_CIRMR</name>
<evidence type="ECO:0000313" key="2">
    <source>
        <dbReference type="EMBL" id="KAL0196272.1"/>
    </source>
</evidence>
<reference evidence="2 3" key="1">
    <citation type="submission" date="2024-05" db="EMBL/GenBank/DDBJ databases">
        <title>Genome sequencing and assembly of Indian major carp, Cirrhinus mrigala (Hamilton, 1822).</title>
        <authorList>
            <person name="Mohindra V."/>
            <person name="Chowdhury L.M."/>
            <person name="Lal K."/>
            <person name="Jena J.K."/>
        </authorList>
    </citation>
    <scope>NUCLEOTIDE SEQUENCE [LARGE SCALE GENOMIC DNA]</scope>
    <source>
        <strain evidence="2">CM1030</strain>
        <tissue evidence="2">Blood</tissue>
    </source>
</reference>
<dbReference type="Proteomes" id="UP001529510">
    <property type="component" value="Unassembled WGS sequence"/>
</dbReference>